<dbReference type="SUPFAM" id="SSF55424">
    <property type="entry name" value="FAD/NAD-linked reductases, dimerisation (C-terminal) domain"/>
    <property type="match status" value="1"/>
</dbReference>
<feature type="domain" description="Pyridine nucleotide-disulphide oxidoreductase dimerisation" evidence="10">
    <location>
        <begin position="340"/>
        <end position="449"/>
    </location>
</feature>
<evidence type="ECO:0000256" key="9">
    <source>
        <dbReference type="RuleBase" id="RU003691"/>
    </source>
</evidence>
<keyword evidence="3 9" id="KW-0285">Flavoprotein</keyword>
<dbReference type="PANTHER" id="PTHR43014:SF4">
    <property type="entry name" value="PYRIDINE NUCLEOTIDE-DISULFIDE OXIDOREDUCTASE RCLA-RELATED"/>
    <property type="match status" value="1"/>
</dbReference>
<evidence type="ECO:0000256" key="8">
    <source>
        <dbReference type="ARBA" id="ARBA00023284"/>
    </source>
</evidence>
<evidence type="ECO:0000256" key="7">
    <source>
        <dbReference type="ARBA" id="ARBA00023157"/>
    </source>
</evidence>
<evidence type="ECO:0000259" key="10">
    <source>
        <dbReference type="Pfam" id="PF02852"/>
    </source>
</evidence>
<dbReference type="Pfam" id="PF02852">
    <property type="entry name" value="Pyr_redox_dim"/>
    <property type="match status" value="1"/>
</dbReference>
<evidence type="ECO:0000256" key="2">
    <source>
        <dbReference type="ARBA" id="ARBA00007532"/>
    </source>
</evidence>
<dbReference type="PANTHER" id="PTHR43014">
    <property type="entry name" value="MERCURIC REDUCTASE"/>
    <property type="match status" value="1"/>
</dbReference>
<comment type="similarity">
    <text evidence="2 9">Belongs to the class-I pyridine nucleotide-disulfide oxidoreductase family.</text>
</comment>
<evidence type="ECO:0000256" key="1">
    <source>
        <dbReference type="ARBA" id="ARBA00001974"/>
    </source>
</evidence>
<evidence type="ECO:0000259" key="11">
    <source>
        <dbReference type="Pfam" id="PF07992"/>
    </source>
</evidence>
<keyword evidence="6 9" id="KW-0560">Oxidoreductase</keyword>
<dbReference type="InterPro" id="IPR012999">
    <property type="entry name" value="Pyr_OxRdtase_I_AS"/>
</dbReference>
<dbReference type="Gene3D" id="3.30.390.30">
    <property type="match status" value="1"/>
</dbReference>
<evidence type="ECO:0000256" key="6">
    <source>
        <dbReference type="ARBA" id="ARBA00023002"/>
    </source>
</evidence>
<dbReference type="RefSeq" id="WP_345435702.1">
    <property type="nucleotide sequence ID" value="NZ_BAABHK010000011.1"/>
</dbReference>
<name>A0ABP8UJK2_9ACTN</name>
<dbReference type="InterPro" id="IPR001100">
    <property type="entry name" value="Pyr_nuc-diS_OxRdtase"/>
</dbReference>
<evidence type="ECO:0000313" key="12">
    <source>
        <dbReference type="EMBL" id="GAA4632698.1"/>
    </source>
</evidence>
<keyword evidence="4 9" id="KW-0274">FAD</keyword>
<dbReference type="PIRSF" id="PIRSF000350">
    <property type="entry name" value="Mercury_reductase_MerA"/>
    <property type="match status" value="1"/>
</dbReference>
<sequence length="453" mass="48828">MKHYDLVVLGAGSGNMLLGPETAHLRTAIVEPARFGGTCLNRGCIPSKMFVVAADAATTARSAKRLGVHATVDHVDWKAIRDRVFGRIDPLHDSAVAYRRLAMDVYTEPARFVSPTVVEVGSQRISSDSFVVAVGARPVVPAIPGLEDVPFHTSDTIMRIEEVPESLVIVGGGFIAAELGYVFGALGSSVTIVQRGPRLLPQEDEQVSARFTELAAERHRLLLNTEVMSVEARGHGVAVHVAGAAGREPGETVEAAALLIAVGRRPNTDRLDAAAAGLDLDEHGHIVTDDAYRTSVPRIWSLGDATNHFQLKHMANAEVRVVRHNLLHPDDIRTLSPRLVPHAVFSDPQIASVGLTERQARERGIDCLIGVRDYADTAYGWALEDTTGFVKVLADPRDRTLIGAHIIGPQAATLIQPLIQAMTLGLTADRIAREVLYIHPALTEVVEQALLAL</sequence>
<dbReference type="EMBL" id="BAABHK010000011">
    <property type="protein sequence ID" value="GAA4632698.1"/>
    <property type="molecule type" value="Genomic_DNA"/>
</dbReference>
<comment type="caution">
    <text evidence="12">The sequence shown here is derived from an EMBL/GenBank/DDBJ whole genome shotgun (WGS) entry which is preliminary data.</text>
</comment>
<dbReference type="PRINTS" id="PR00411">
    <property type="entry name" value="PNDRDTASEI"/>
</dbReference>
<keyword evidence="7" id="KW-1015">Disulfide bond</keyword>
<dbReference type="PROSITE" id="PS00076">
    <property type="entry name" value="PYRIDINE_REDOX_1"/>
    <property type="match status" value="1"/>
</dbReference>
<comment type="cofactor">
    <cofactor evidence="1">
        <name>FAD</name>
        <dbReference type="ChEBI" id="CHEBI:57692"/>
    </cofactor>
</comment>
<reference evidence="13" key="1">
    <citation type="journal article" date="2019" name="Int. J. Syst. Evol. Microbiol.">
        <title>The Global Catalogue of Microorganisms (GCM) 10K type strain sequencing project: providing services to taxonomists for standard genome sequencing and annotation.</title>
        <authorList>
            <consortium name="The Broad Institute Genomics Platform"/>
            <consortium name="The Broad Institute Genome Sequencing Center for Infectious Disease"/>
            <person name="Wu L."/>
            <person name="Ma J."/>
        </authorList>
    </citation>
    <scope>NUCLEOTIDE SEQUENCE [LARGE SCALE GENOMIC DNA]</scope>
    <source>
        <strain evidence="13">JCM 17939</strain>
    </source>
</reference>
<protein>
    <submittedName>
        <fullName evidence="12">Mycothione reductase</fullName>
    </submittedName>
</protein>
<dbReference type="PRINTS" id="PR00368">
    <property type="entry name" value="FADPNR"/>
</dbReference>
<keyword evidence="8 9" id="KW-0676">Redox-active center</keyword>
<keyword evidence="13" id="KW-1185">Reference proteome</keyword>
<dbReference type="InterPro" id="IPR004099">
    <property type="entry name" value="Pyr_nucl-diS_OxRdtase_dimer"/>
</dbReference>
<dbReference type="Proteomes" id="UP001501442">
    <property type="component" value="Unassembled WGS sequence"/>
</dbReference>
<dbReference type="InterPro" id="IPR036188">
    <property type="entry name" value="FAD/NAD-bd_sf"/>
</dbReference>
<accession>A0ABP8UJK2</accession>
<evidence type="ECO:0000256" key="5">
    <source>
        <dbReference type="ARBA" id="ARBA00022857"/>
    </source>
</evidence>
<dbReference type="Pfam" id="PF07992">
    <property type="entry name" value="Pyr_redox_2"/>
    <property type="match status" value="1"/>
</dbReference>
<dbReference type="NCBIfam" id="NF005884">
    <property type="entry name" value="PRK07846.1"/>
    <property type="match status" value="1"/>
</dbReference>
<dbReference type="SUPFAM" id="SSF51905">
    <property type="entry name" value="FAD/NAD(P)-binding domain"/>
    <property type="match status" value="1"/>
</dbReference>
<gene>
    <name evidence="12" type="ORF">GCM10023196_067180</name>
</gene>
<evidence type="ECO:0000256" key="3">
    <source>
        <dbReference type="ARBA" id="ARBA00022630"/>
    </source>
</evidence>
<dbReference type="InterPro" id="IPR023753">
    <property type="entry name" value="FAD/NAD-binding_dom"/>
</dbReference>
<evidence type="ECO:0000313" key="13">
    <source>
        <dbReference type="Proteomes" id="UP001501442"/>
    </source>
</evidence>
<dbReference type="Gene3D" id="3.50.50.60">
    <property type="entry name" value="FAD/NAD(P)-binding domain"/>
    <property type="match status" value="2"/>
</dbReference>
<dbReference type="InterPro" id="IPR016156">
    <property type="entry name" value="FAD/NAD-linked_Rdtase_dimer_sf"/>
</dbReference>
<organism evidence="12 13">
    <name type="scientific">Actinoallomurus vinaceus</name>
    <dbReference type="NCBI Taxonomy" id="1080074"/>
    <lineage>
        <taxon>Bacteria</taxon>
        <taxon>Bacillati</taxon>
        <taxon>Actinomycetota</taxon>
        <taxon>Actinomycetes</taxon>
        <taxon>Streptosporangiales</taxon>
        <taxon>Thermomonosporaceae</taxon>
        <taxon>Actinoallomurus</taxon>
    </lineage>
</organism>
<feature type="domain" description="FAD/NAD(P)-binding" evidence="11">
    <location>
        <begin position="4"/>
        <end position="317"/>
    </location>
</feature>
<keyword evidence="5" id="KW-0521">NADP</keyword>
<evidence type="ECO:0000256" key="4">
    <source>
        <dbReference type="ARBA" id="ARBA00022827"/>
    </source>
</evidence>
<proteinExistence type="inferred from homology"/>